<dbReference type="AlphaFoldDB" id="A0A9D1CW89"/>
<dbReference type="Gene3D" id="2.60.40.10">
    <property type="entry name" value="Immunoglobulins"/>
    <property type="match status" value="1"/>
</dbReference>
<dbReference type="Proteomes" id="UP000886787">
    <property type="component" value="Unassembled WGS sequence"/>
</dbReference>
<keyword evidence="2" id="KW-1133">Transmembrane helix</keyword>
<proteinExistence type="predicted"/>
<sequence>MSKKVFSVILVAVMVVSIFCIAGISASAFGGGTIYAELPDTWAKAAKAVYCHVWENGADELYAWQTKNEKMEQVEGNKYSYEIPSGNWNMIIISIDTGMQTYDLTFGDPCVGDTILIDPDTPIENPMDSNKSAARATWQNNNADYGPHFAITSIGSVVGEVLAPGEDANQVLEAFKTNYPDIATAELVAELEQQLGIDSADAGSSDTASGGDADTTSSGGSTASGTSSTASGTSSGATSTGDSTPYVVLAVVLVAALGVAVIAAKKKTTAE</sequence>
<organism evidence="3 4">
    <name type="scientific">Candidatus Scatavimonas merdigallinarum</name>
    <dbReference type="NCBI Taxonomy" id="2840914"/>
    <lineage>
        <taxon>Bacteria</taxon>
        <taxon>Bacillati</taxon>
        <taxon>Bacillota</taxon>
        <taxon>Clostridia</taxon>
        <taxon>Eubacteriales</taxon>
        <taxon>Oscillospiraceae</taxon>
        <taxon>Oscillospiraceae incertae sedis</taxon>
        <taxon>Candidatus Scatavimonas</taxon>
    </lineage>
</organism>
<protein>
    <submittedName>
        <fullName evidence="3">Uncharacterized protein</fullName>
    </submittedName>
</protein>
<dbReference type="EMBL" id="DVFW01000042">
    <property type="protein sequence ID" value="HIQ81245.1"/>
    <property type="molecule type" value="Genomic_DNA"/>
</dbReference>
<keyword evidence="2" id="KW-0812">Transmembrane</keyword>
<feature type="transmembrane region" description="Helical" evidence="2">
    <location>
        <begin position="246"/>
        <end position="264"/>
    </location>
</feature>
<dbReference type="InterPro" id="IPR013783">
    <property type="entry name" value="Ig-like_fold"/>
</dbReference>
<evidence type="ECO:0000256" key="1">
    <source>
        <dbReference type="SAM" id="MobiDB-lite"/>
    </source>
</evidence>
<evidence type="ECO:0000256" key="2">
    <source>
        <dbReference type="SAM" id="Phobius"/>
    </source>
</evidence>
<keyword evidence="2" id="KW-0472">Membrane</keyword>
<evidence type="ECO:0000313" key="4">
    <source>
        <dbReference type="Proteomes" id="UP000886787"/>
    </source>
</evidence>
<gene>
    <name evidence="3" type="ORF">IAD32_08200</name>
</gene>
<reference evidence="3" key="1">
    <citation type="submission" date="2020-10" db="EMBL/GenBank/DDBJ databases">
        <authorList>
            <person name="Gilroy R."/>
        </authorList>
    </citation>
    <scope>NUCLEOTIDE SEQUENCE</scope>
    <source>
        <strain evidence="3">ChiSjej1B19-3389</strain>
    </source>
</reference>
<accession>A0A9D1CW89</accession>
<comment type="caution">
    <text evidence="3">The sequence shown here is derived from an EMBL/GenBank/DDBJ whole genome shotgun (WGS) entry which is preliminary data.</text>
</comment>
<feature type="region of interest" description="Disordered" evidence="1">
    <location>
        <begin position="199"/>
        <end position="241"/>
    </location>
</feature>
<evidence type="ECO:0000313" key="3">
    <source>
        <dbReference type="EMBL" id="HIQ81245.1"/>
    </source>
</evidence>
<name>A0A9D1CW89_9FIRM</name>
<reference evidence="3" key="2">
    <citation type="journal article" date="2021" name="PeerJ">
        <title>Extensive microbial diversity within the chicken gut microbiome revealed by metagenomics and culture.</title>
        <authorList>
            <person name="Gilroy R."/>
            <person name="Ravi A."/>
            <person name="Getino M."/>
            <person name="Pursley I."/>
            <person name="Horton D.L."/>
            <person name="Alikhan N.F."/>
            <person name="Baker D."/>
            <person name="Gharbi K."/>
            <person name="Hall N."/>
            <person name="Watson M."/>
            <person name="Adriaenssens E.M."/>
            <person name="Foster-Nyarko E."/>
            <person name="Jarju S."/>
            <person name="Secka A."/>
            <person name="Antonio M."/>
            <person name="Oren A."/>
            <person name="Chaudhuri R.R."/>
            <person name="La Ragione R."/>
            <person name="Hildebrand F."/>
            <person name="Pallen M.J."/>
        </authorList>
    </citation>
    <scope>NUCLEOTIDE SEQUENCE</scope>
    <source>
        <strain evidence="3">ChiSjej1B19-3389</strain>
    </source>
</reference>